<dbReference type="Pfam" id="PF00849">
    <property type="entry name" value="PseudoU_synth_2"/>
    <property type="match status" value="1"/>
</dbReference>
<dbReference type="SUPFAM" id="SSF55120">
    <property type="entry name" value="Pseudouridine synthase"/>
    <property type="match status" value="1"/>
</dbReference>
<dbReference type="GO" id="GO:0003723">
    <property type="term" value="F:RNA binding"/>
    <property type="evidence" value="ECO:0007669"/>
    <property type="project" value="InterPro"/>
</dbReference>
<protein>
    <submittedName>
        <fullName evidence="2">Ribosomal large subunit pseudouridine synthase A</fullName>
        <ecNumber evidence="2">4.2.1.70</ecNumber>
    </submittedName>
</protein>
<dbReference type="Gene3D" id="3.30.2350.10">
    <property type="entry name" value="Pseudouridine synthase"/>
    <property type="match status" value="1"/>
</dbReference>
<dbReference type="GO" id="GO:0000455">
    <property type="term" value="P:enzyme-directed rRNA pseudouridine synthesis"/>
    <property type="evidence" value="ECO:0007669"/>
    <property type="project" value="TreeGrafter"/>
</dbReference>
<dbReference type="PANTHER" id="PTHR21600:SF89">
    <property type="entry name" value="RIBOSOMAL LARGE SUBUNIT PSEUDOURIDINE SYNTHASE A"/>
    <property type="match status" value="1"/>
</dbReference>
<keyword evidence="2" id="KW-0456">Lyase</keyword>
<dbReference type="PROSITE" id="PS01129">
    <property type="entry name" value="PSI_RLU"/>
    <property type="match status" value="1"/>
</dbReference>
<reference evidence="2" key="1">
    <citation type="submission" date="2018-06" db="EMBL/GenBank/DDBJ databases">
        <authorList>
            <person name="Zhirakovskaya E."/>
        </authorList>
    </citation>
    <scope>NUCLEOTIDE SEQUENCE</scope>
</reference>
<accession>A0A3B0W327</accession>
<dbReference type="AlphaFoldDB" id="A0A3B0W327"/>
<evidence type="ECO:0000313" key="2">
    <source>
        <dbReference type="EMBL" id="VAW50245.1"/>
    </source>
</evidence>
<dbReference type="InterPro" id="IPR050188">
    <property type="entry name" value="RluA_PseudoU_synthase"/>
</dbReference>
<dbReference type="InterPro" id="IPR006145">
    <property type="entry name" value="PsdUridine_synth_RsuA/RluA"/>
</dbReference>
<dbReference type="GO" id="GO:0004730">
    <property type="term" value="F:pseudouridylate synthase activity"/>
    <property type="evidence" value="ECO:0007669"/>
    <property type="project" value="UniProtKB-EC"/>
</dbReference>
<proteinExistence type="predicted"/>
<dbReference type="InterPro" id="IPR020103">
    <property type="entry name" value="PsdUridine_synth_cat_dom_sf"/>
</dbReference>
<dbReference type="EMBL" id="UOFD01000009">
    <property type="protein sequence ID" value="VAW50245.1"/>
    <property type="molecule type" value="Genomic_DNA"/>
</dbReference>
<dbReference type="InterPro" id="IPR006224">
    <property type="entry name" value="PsdUridine_synth_RluA-like_CS"/>
</dbReference>
<dbReference type="GO" id="GO:0009982">
    <property type="term" value="F:pseudouridine synthase activity"/>
    <property type="evidence" value="ECO:0007669"/>
    <property type="project" value="InterPro"/>
</dbReference>
<dbReference type="EC" id="4.2.1.70" evidence="2"/>
<sequence>MPGLGPDKQDCLISRLVKLIPDAKVVHRLDCYTSGIMLFAIGIEMQRALSRIFHDRKIQKQYIAVVREWFDEKSGVIKFPMRCDIDDRPRQIVDYEHGKSAITYWEVLQRDTDSVRLLLKPETGRTHQLRIHCMAMGFPIIGDGLYGNDETRQPRMLLHADNLSFVHPVTDKKMHLFSKCEF</sequence>
<dbReference type="PANTHER" id="PTHR21600">
    <property type="entry name" value="MITOCHONDRIAL RNA PSEUDOURIDINE SYNTHASE"/>
    <property type="match status" value="1"/>
</dbReference>
<dbReference type="CDD" id="cd02869">
    <property type="entry name" value="PseudoU_synth_RluA_like"/>
    <property type="match status" value="1"/>
</dbReference>
<feature type="domain" description="Pseudouridine synthase RsuA/RluA-like" evidence="1">
    <location>
        <begin position="20"/>
        <end position="133"/>
    </location>
</feature>
<name>A0A3B0W327_9ZZZZ</name>
<evidence type="ECO:0000259" key="1">
    <source>
        <dbReference type="Pfam" id="PF00849"/>
    </source>
</evidence>
<organism evidence="2">
    <name type="scientific">hydrothermal vent metagenome</name>
    <dbReference type="NCBI Taxonomy" id="652676"/>
    <lineage>
        <taxon>unclassified sequences</taxon>
        <taxon>metagenomes</taxon>
        <taxon>ecological metagenomes</taxon>
    </lineage>
</organism>
<gene>
    <name evidence="2" type="ORF">MNBD_GAMMA06-1456</name>
</gene>